<organism evidence="7 8">
    <name type="scientific">Saponaria officinalis</name>
    <name type="common">Common soapwort</name>
    <name type="synonym">Lychnis saponaria</name>
    <dbReference type="NCBI Taxonomy" id="3572"/>
    <lineage>
        <taxon>Eukaryota</taxon>
        <taxon>Viridiplantae</taxon>
        <taxon>Streptophyta</taxon>
        <taxon>Embryophyta</taxon>
        <taxon>Tracheophyta</taxon>
        <taxon>Spermatophyta</taxon>
        <taxon>Magnoliopsida</taxon>
        <taxon>eudicotyledons</taxon>
        <taxon>Gunneridae</taxon>
        <taxon>Pentapetalae</taxon>
        <taxon>Caryophyllales</taxon>
        <taxon>Caryophyllaceae</taxon>
        <taxon>Caryophylleae</taxon>
        <taxon>Saponaria</taxon>
    </lineage>
</organism>
<dbReference type="GO" id="GO:0061630">
    <property type="term" value="F:ubiquitin protein ligase activity"/>
    <property type="evidence" value="ECO:0007669"/>
    <property type="project" value="TreeGrafter"/>
</dbReference>
<evidence type="ECO:0000256" key="3">
    <source>
        <dbReference type="ARBA" id="ARBA00022833"/>
    </source>
</evidence>
<sequence length="163" mass="18933">MGFPVGYTDLLIPPLFLHTLTFLALFHSLLVSLVSALGLIPVSLDPNPTPHFHNPAHQPKPAKLLLPLMKLSDVEEKDDSEYCAVCLYEVCDEEEIRWLDNCRHIFHRNCIDRWIELDHDTCPLCRTPFLRRDFVRRLFSPHYHHVDDDDDEDVDVCFDLPTA</sequence>
<proteinExistence type="predicted"/>
<dbReference type="PROSITE" id="PS50089">
    <property type="entry name" value="ZF_RING_2"/>
    <property type="match status" value="1"/>
</dbReference>
<dbReference type="PANTHER" id="PTHR45969">
    <property type="entry name" value="RING ZINC FINGER PROTEIN-RELATED"/>
    <property type="match status" value="1"/>
</dbReference>
<dbReference type="InterPro" id="IPR013083">
    <property type="entry name" value="Znf_RING/FYVE/PHD"/>
</dbReference>
<evidence type="ECO:0000259" key="6">
    <source>
        <dbReference type="PROSITE" id="PS50089"/>
    </source>
</evidence>
<comment type="caution">
    <text evidence="7">The sequence shown here is derived from an EMBL/GenBank/DDBJ whole genome shotgun (WGS) entry which is preliminary data.</text>
</comment>
<evidence type="ECO:0000256" key="5">
    <source>
        <dbReference type="SAM" id="Phobius"/>
    </source>
</evidence>
<dbReference type="SMART" id="SM00184">
    <property type="entry name" value="RING"/>
    <property type="match status" value="1"/>
</dbReference>
<keyword evidence="5" id="KW-0812">Transmembrane</keyword>
<evidence type="ECO:0000256" key="1">
    <source>
        <dbReference type="ARBA" id="ARBA00022723"/>
    </source>
</evidence>
<dbReference type="SUPFAM" id="SSF57850">
    <property type="entry name" value="RING/U-box"/>
    <property type="match status" value="1"/>
</dbReference>
<keyword evidence="1" id="KW-0479">Metal-binding</keyword>
<dbReference type="PANTHER" id="PTHR45969:SF33">
    <property type="entry name" value="RING ZINC FINGER PROTEIN-RELATED"/>
    <property type="match status" value="1"/>
</dbReference>
<dbReference type="GO" id="GO:0008270">
    <property type="term" value="F:zinc ion binding"/>
    <property type="evidence" value="ECO:0007669"/>
    <property type="project" value="UniProtKB-KW"/>
</dbReference>
<reference evidence="7" key="1">
    <citation type="submission" date="2024-03" db="EMBL/GenBank/DDBJ databases">
        <title>WGS assembly of Saponaria officinalis var. Norfolk2.</title>
        <authorList>
            <person name="Jenkins J."/>
            <person name="Shu S."/>
            <person name="Grimwood J."/>
            <person name="Barry K."/>
            <person name="Goodstein D."/>
            <person name="Schmutz J."/>
            <person name="Leebens-Mack J."/>
            <person name="Osbourn A."/>
        </authorList>
    </citation>
    <scope>NUCLEOTIDE SEQUENCE [LARGE SCALE GENOMIC DNA]</scope>
    <source>
        <strain evidence="7">JIC</strain>
    </source>
</reference>
<name>A0AAW1MTN0_SAPOF</name>
<evidence type="ECO:0000256" key="4">
    <source>
        <dbReference type="PROSITE-ProRule" id="PRU00175"/>
    </source>
</evidence>
<gene>
    <name evidence="7" type="ORF">RND81_02G124900</name>
</gene>
<dbReference type="GO" id="GO:0016567">
    <property type="term" value="P:protein ubiquitination"/>
    <property type="evidence" value="ECO:0007669"/>
    <property type="project" value="TreeGrafter"/>
</dbReference>
<dbReference type="Gene3D" id="3.30.40.10">
    <property type="entry name" value="Zinc/RING finger domain, C3HC4 (zinc finger)"/>
    <property type="match status" value="1"/>
</dbReference>
<dbReference type="InterPro" id="IPR001841">
    <property type="entry name" value="Znf_RING"/>
</dbReference>
<keyword evidence="8" id="KW-1185">Reference proteome</keyword>
<evidence type="ECO:0000313" key="8">
    <source>
        <dbReference type="Proteomes" id="UP001443914"/>
    </source>
</evidence>
<feature type="domain" description="RING-type" evidence="6">
    <location>
        <begin position="83"/>
        <end position="126"/>
    </location>
</feature>
<keyword evidence="3" id="KW-0862">Zinc</keyword>
<accession>A0AAW1MTN0</accession>
<keyword evidence="2 4" id="KW-0863">Zinc-finger</keyword>
<dbReference type="AlphaFoldDB" id="A0AAW1MTN0"/>
<dbReference type="CDD" id="cd16448">
    <property type="entry name" value="RING-H2"/>
    <property type="match status" value="1"/>
</dbReference>
<dbReference type="Proteomes" id="UP001443914">
    <property type="component" value="Unassembled WGS sequence"/>
</dbReference>
<dbReference type="Pfam" id="PF13639">
    <property type="entry name" value="zf-RING_2"/>
    <property type="match status" value="1"/>
</dbReference>
<dbReference type="EMBL" id="JBDFQZ010000002">
    <property type="protein sequence ID" value="KAK9749429.1"/>
    <property type="molecule type" value="Genomic_DNA"/>
</dbReference>
<feature type="transmembrane region" description="Helical" evidence="5">
    <location>
        <begin position="20"/>
        <end position="40"/>
    </location>
</feature>
<keyword evidence="5" id="KW-1133">Transmembrane helix</keyword>
<protein>
    <recommendedName>
        <fullName evidence="6">RING-type domain-containing protein</fullName>
    </recommendedName>
</protein>
<evidence type="ECO:0000313" key="7">
    <source>
        <dbReference type="EMBL" id="KAK9749429.1"/>
    </source>
</evidence>
<evidence type="ECO:0000256" key="2">
    <source>
        <dbReference type="ARBA" id="ARBA00022771"/>
    </source>
</evidence>
<keyword evidence="5" id="KW-0472">Membrane</keyword>